<evidence type="ECO:0008006" key="9">
    <source>
        <dbReference type="Google" id="ProtNLM"/>
    </source>
</evidence>
<dbReference type="Gene3D" id="1.10.287.370">
    <property type="match status" value="1"/>
</dbReference>
<dbReference type="Pfam" id="PF01920">
    <property type="entry name" value="Prefoldin_2"/>
    <property type="match status" value="1"/>
</dbReference>
<dbReference type="EMBL" id="JH429822">
    <property type="status" value="NOT_ANNOTATED_CDS"/>
    <property type="molecule type" value="Genomic_DNA"/>
</dbReference>
<dbReference type="FunFam" id="1.10.287.370:FF:000002">
    <property type="entry name" value="Prefoldin subunit 2"/>
    <property type="match status" value="1"/>
</dbReference>
<comment type="subunit">
    <text evidence="2">Heterohexamer of two PFD-alpha type and four PFD-beta type subunits.</text>
</comment>
<dbReference type="GO" id="GO:0016272">
    <property type="term" value="C:prefoldin complex"/>
    <property type="evidence" value="ECO:0007669"/>
    <property type="project" value="InterPro"/>
</dbReference>
<dbReference type="InterPro" id="IPR002777">
    <property type="entry name" value="PFD_beta-like"/>
</dbReference>
<dbReference type="AlphaFoldDB" id="T1IHB3"/>
<dbReference type="PhylomeDB" id="T1IHB3"/>
<proteinExistence type="inferred from homology"/>
<comment type="function">
    <text evidence="4">Binds specifically to cytosolic chaperonin (c-CPN) and transfers target proteins to it. Binds to nascent polypeptide chain and promotes folding in an environment in which there are many competing pathways for nonnative proteins.</text>
</comment>
<dbReference type="Proteomes" id="UP000014500">
    <property type="component" value="Unassembled WGS sequence"/>
</dbReference>
<reference evidence="8" key="1">
    <citation type="submission" date="2011-05" db="EMBL/GenBank/DDBJ databases">
        <authorList>
            <person name="Richards S.R."/>
            <person name="Qu J."/>
            <person name="Jiang H."/>
            <person name="Jhangiani S.N."/>
            <person name="Agravi P."/>
            <person name="Goodspeed R."/>
            <person name="Gross S."/>
            <person name="Mandapat C."/>
            <person name="Jackson L."/>
            <person name="Mathew T."/>
            <person name="Pu L."/>
            <person name="Thornton R."/>
            <person name="Saada N."/>
            <person name="Wilczek-Boney K.B."/>
            <person name="Lee S."/>
            <person name="Kovar C."/>
            <person name="Wu Y."/>
            <person name="Scherer S.E."/>
            <person name="Worley K.C."/>
            <person name="Muzny D.M."/>
            <person name="Gibbs R."/>
        </authorList>
    </citation>
    <scope>NUCLEOTIDE SEQUENCE</scope>
    <source>
        <strain evidence="8">Brora</strain>
    </source>
</reference>
<evidence type="ECO:0000313" key="8">
    <source>
        <dbReference type="Proteomes" id="UP000014500"/>
    </source>
</evidence>
<organism evidence="7 8">
    <name type="scientific">Strigamia maritima</name>
    <name type="common">European centipede</name>
    <name type="synonym">Geophilus maritimus</name>
    <dbReference type="NCBI Taxonomy" id="126957"/>
    <lineage>
        <taxon>Eukaryota</taxon>
        <taxon>Metazoa</taxon>
        <taxon>Ecdysozoa</taxon>
        <taxon>Arthropoda</taxon>
        <taxon>Myriapoda</taxon>
        <taxon>Chilopoda</taxon>
        <taxon>Pleurostigmophora</taxon>
        <taxon>Geophilomorpha</taxon>
        <taxon>Linotaeniidae</taxon>
        <taxon>Strigamia</taxon>
    </lineage>
</organism>
<keyword evidence="8" id="KW-1185">Reference proteome</keyword>
<dbReference type="HOGENOM" id="CLU_113004_0_0_1"/>
<dbReference type="InterPro" id="IPR027235">
    <property type="entry name" value="PFD2"/>
</dbReference>
<evidence type="ECO:0000256" key="1">
    <source>
        <dbReference type="ARBA" id="ARBA00008045"/>
    </source>
</evidence>
<evidence type="ECO:0000256" key="2">
    <source>
        <dbReference type="ARBA" id="ARBA00011695"/>
    </source>
</evidence>
<dbReference type="EnsemblMetazoa" id="SMAR000223-RA">
    <property type="protein sequence ID" value="SMAR000223-PA"/>
    <property type="gene ID" value="SMAR000223"/>
</dbReference>
<dbReference type="GO" id="GO:0006457">
    <property type="term" value="P:protein folding"/>
    <property type="evidence" value="ECO:0007669"/>
    <property type="project" value="InterPro"/>
</dbReference>
<name>T1IHB3_STRMM</name>
<keyword evidence="5" id="KW-0175">Coiled coil</keyword>
<evidence type="ECO:0000256" key="3">
    <source>
        <dbReference type="ARBA" id="ARBA00023186"/>
    </source>
</evidence>
<dbReference type="STRING" id="126957.T1IHB3"/>
<dbReference type="eggNOG" id="KOG4098">
    <property type="taxonomic scope" value="Eukaryota"/>
</dbReference>
<dbReference type="SUPFAM" id="SSF46579">
    <property type="entry name" value="Prefoldin"/>
    <property type="match status" value="1"/>
</dbReference>
<feature type="region of interest" description="Disordered" evidence="6">
    <location>
        <begin position="1"/>
        <end position="41"/>
    </location>
</feature>
<comment type="similarity">
    <text evidence="1">Belongs to the prefoldin subunit beta family.</text>
</comment>
<evidence type="ECO:0000313" key="7">
    <source>
        <dbReference type="EnsemblMetazoa" id="SMAR000223-PA"/>
    </source>
</evidence>
<feature type="coiled-coil region" evidence="5">
    <location>
        <begin position="48"/>
        <end position="82"/>
    </location>
</feature>
<sequence>MSKVRPIPIANAKQQKKMASDDKSTSSASNKSIGKNKPPTQEQILSRFNQLRQEQRSLALKVAELEMELNEHNLVVDTLKEVDANRKCFRMVGGVLVARTVKEVLPALINNKEQLGTVIESLNQQIVSKGKEIQDYREKHNIRIRSQDELLASIAESQQKGAAAQGVLVSNKN</sequence>
<dbReference type="PANTHER" id="PTHR13303">
    <property type="entry name" value="PREFOLDIN SUBUNIT 2"/>
    <property type="match status" value="1"/>
</dbReference>
<dbReference type="InterPro" id="IPR009053">
    <property type="entry name" value="Prefoldin"/>
</dbReference>
<feature type="compositionally biased region" description="Polar residues" evidence="6">
    <location>
        <begin position="25"/>
        <end position="41"/>
    </location>
</feature>
<reference evidence="7" key="2">
    <citation type="submission" date="2015-02" db="UniProtKB">
        <authorList>
            <consortium name="EnsemblMetazoa"/>
        </authorList>
    </citation>
    <scope>IDENTIFICATION</scope>
</reference>
<evidence type="ECO:0000256" key="4">
    <source>
        <dbReference type="ARBA" id="ARBA00024667"/>
    </source>
</evidence>
<evidence type="ECO:0000256" key="6">
    <source>
        <dbReference type="SAM" id="MobiDB-lite"/>
    </source>
</evidence>
<keyword evidence="3" id="KW-0143">Chaperone</keyword>
<dbReference type="GO" id="GO:0051082">
    <property type="term" value="F:unfolded protein binding"/>
    <property type="evidence" value="ECO:0007669"/>
    <property type="project" value="InterPro"/>
</dbReference>
<protein>
    <recommendedName>
        <fullName evidence="9">Prefoldin subunit 2</fullName>
    </recommendedName>
</protein>
<dbReference type="CDD" id="cd23163">
    <property type="entry name" value="Prefoldin_2"/>
    <property type="match status" value="1"/>
</dbReference>
<dbReference type="OMA" id="LGQMEDV"/>
<accession>T1IHB3</accession>
<evidence type="ECO:0000256" key="5">
    <source>
        <dbReference type="SAM" id="Coils"/>
    </source>
</evidence>